<dbReference type="RefSeq" id="XP_014145555.1">
    <property type="nucleotide sequence ID" value="XM_014290080.1"/>
</dbReference>
<dbReference type="AlphaFoldDB" id="A0A0L0F675"/>
<protein>
    <submittedName>
        <fullName evidence="2">Uncharacterized protein</fullName>
    </submittedName>
</protein>
<keyword evidence="3" id="KW-1185">Reference proteome</keyword>
<feature type="transmembrane region" description="Helical" evidence="1">
    <location>
        <begin position="18"/>
        <end position="38"/>
    </location>
</feature>
<feature type="non-terminal residue" evidence="2">
    <location>
        <position position="1"/>
    </location>
</feature>
<reference evidence="2 3" key="1">
    <citation type="submission" date="2011-02" db="EMBL/GenBank/DDBJ databases">
        <title>The Genome Sequence of Sphaeroforma arctica JP610.</title>
        <authorList>
            <consortium name="The Broad Institute Genome Sequencing Platform"/>
            <person name="Russ C."/>
            <person name="Cuomo C."/>
            <person name="Young S.K."/>
            <person name="Zeng Q."/>
            <person name="Gargeya S."/>
            <person name="Alvarado L."/>
            <person name="Berlin A."/>
            <person name="Chapman S.B."/>
            <person name="Chen Z."/>
            <person name="Freedman E."/>
            <person name="Gellesch M."/>
            <person name="Goldberg J."/>
            <person name="Griggs A."/>
            <person name="Gujja S."/>
            <person name="Heilman E."/>
            <person name="Heiman D."/>
            <person name="Howarth C."/>
            <person name="Mehta T."/>
            <person name="Neiman D."/>
            <person name="Pearson M."/>
            <person name="Roberts A."/>
            <person name="Saif S."/>
            <person name="Shea T."/>
            <person name="Shenoy N."/>
            <person name="Sisk P."/>
            <person name="Stolte C."/>
            <person name="Sykes S."/>
            <person name="White J."/>
            <person name="Yandava C."/>
            <person name="Burger G."/>
            <person name="Gray M.W."/>
            <person name="Holland P.W.H."/>
            <person name="King N."/>
            <person name="Lang F.B.F."/>
            <person name="Roger A.J."/>
            <person name="Ruiz-Trillo I."/>
            <person name="Haas B."/>
            <person name="Nusbaum C."/>
            <person name="Birren B."/>
        </authorList>
    </citation>
    <scope>NUCLEOTIDE SEQUENCE [LARGE SCALE GENOMIC DNA]</scope>
    <source>
        <strain evidence="2 3">JP610</strain>
    </source>
</reference>
<dbReference type="eggNOG" id="ENOG502S9YV">
    <property type="taxonomic scope" value="Eukaryota"/>
</dbReference>
<feature type="transmembrane region" description="Helical" evidence="1">
    <location>
        <begin position="50"/>
        <end position="70"/>
    </location>
</feature>
<evidence type="ECO:0000256" key="1">
    <source>
        <dbReference type="SAM" id="Phobius"/>
    </source>
</evidence>
<evidence type="ECO:0000313" key="2">
    <source>
        <dbReference type="EMBL" id="KNC71653.1"/>
    </source>
</evidence>
<proteinExistence type="predicted"/>
<accession>A0A0L0F675</accession>
<gene>
    <name evidence="2" type="ORF">SARC_15809</name>
</gene>
<dbReference type="GeneID" id="25916313"/>
<sequence>AMLRYKGTLWEHVLVDPWFWFFLATCILFILLRTLDVLPKGQNPEIPTSSLAIIGSLVSFAAVFFLNMVFGRFHDQ</sequence>
<dbReference type="Proteomes" id="UP000054560">
    <property type="component" value="Unassembled WGS sequence"/>
</dbReference>
<keyword evidence="1" id="KW-0472">Membrane</keyword>
<organism evidence="2 3">
    <name type="scientific">Sphaeroforma arctica JP610</name>
    <dbReference type="NCBI Taxonomy" id="667725"/>
    <lineage>
        <taxon>Eukaryota</taxon>
        <taxon>Ichthyosporea</taxon>
        <taxon>Ichthyophonida</taxon>
        <taxon>Sphaeroforma</taxon>
    </lineage>
</organism>
<keyword evidence="1" id="KW-1133">Transmembrane helix</keyword>
<keyword evidence="1" id="KW-0812">Transmembrane</keyword>
<name>A0A0L0F675_9EUKA</name>
<feature type="non-terminal residue" evidence="2">
    <location>
        <position position="76"/>
    </location>
</feature>
<evidence type="ECO:0000313" key="3">
    <source>
        <dbReference type="Proteomes" id="UP000054560"/>
    </source>
</evidence>
<dbReference type="EMBL" id="KQ248372">
    <property type="protein sequence ID" value="KNC71653.1"/>
    <property type="molecule type" value="Genomic_DNA"/>
</dbReference>